<dbReference type="EMBL" id="UGMA01000005">
    <property type="protein sequence ID" value="STV05367.1"/>
    <property type="molecule type" value="Genomic_DNA"/>
</dbReference>
<name>A0A378ACI6_KLEPN</name>
<dbReference type="Proteomes" id="UP000254020">
    <property type="component" value="Unassembled WGS sequence"/>
</dbReference>
<proteinExistence type="predicted"/>
<feature type="compositionally biased region" description="Polar residues" evidence="1">
    <location>
        <begin position="25"/>
        <end position="38"/>
    </location>
</feature>
<evidence type="ECO:0000313" key="2">
    <source>
        <dbReference type="EMBL" id="STV05367.1"/>
    </source>
</evidence>
<evidence type="ECO:0000256" key="1">
    <source>
        <dbReference type="SAM" id="MobiDB-lite"/>
    </source>
</evidence>
<accession>A0A378ACI6</accession>
<reference evidence="2 3" key="1">
    <citation type="submission" date="2018-06" db="EMBL/GenBank/DDBJ databases">
        <authorList>
            <consortium name="Pathogen Informatics"/>
            <person name="Doyle S."/>
        </authorList>
    </citation>
    <scope>NUCLEOTIDE SEQUENCE [LARGE SCALE GENOMIC DNA]</scope>
    <source>
        <strain evidence="2 3">NCTC9504</strain>
    </source>
</reference>
<sequence length="81" mass="9235">MSKRNLMLFIRPTIIRDRDEYRQASSGQYTAFNNAQTKQRGKESSEASLSNDLLHIYPQQETQAFRQVSAAIDAFNLGGRP</sequence>
<organism evidence="2 3">
    <name type="scientific">Klebsiella pneumoniae subsp. pneumoniae</name>
    <dbReference type="NCBI Taxonomy" id="72407"/>
    <lineage>
        <taxon>Bacteria</taxon>
        <taxon>Pseudomonadati</taxon>
        <taxon>Pseudomonadota</taxon>
        <taxon>Gammaproteobacteria</taxon>
        <taxon>Enterobacterales</taxon>
        <taxon>Enterobacteriaceae</taxon>
        <taxon>Klebsiella/Raoultella group</taxon>
        <taxon>Klebsiella</taxon>
        <taxon>Klebsiella pneumoniae complex</taxon>
    </lineage>
</organism>
<protein>
    <submittedName>
        <fullName evidence="2">General secretion pathway protein D</fullName>
    </submittedName>
</protein>
<gene>
    <name evidence="2" type="primary">pulD_4</name>
    <name evidence="2" type="ORF">NCTC9504_05373</name>
</gene>
<evidence type="ECO:0000313" key="3">
    <source>
        <dbReference type="Proteomes" id="UP000254020"/>
    </source>
</evidence>
<feature type="region of interest" description="Disordered" evidence="1">
    <location>
        <begin position="25"/>
        <end position="48"/>
    </location>
</feature>
<dbReference type="AlphaFoldDB" id="A0A378ACI6"/>